<gene>
    <name evidence="2" type="ORF">SDC9_137860</name>
</gene>
<feature type="region of interest" description="Disordered" evidence="1">
    <location>
        <begin position="50"/>
        <end position="69"/>
    </location>
</feature>
<name>A0A645DNR6_9ZZZZ</name>
<dbReference type="AlphaFoldDB" id="A0A645DNR6"/>
<proteinExistence type="predicted"/>
<evidence type="ECO:0000313" key="2">
    <source>
        <dbReference type="EMBL" id="MPM90738.1"/>
    </source>
</evidence>
<feature type="region of interest" description="Disordered" evidence="1">
    <location>
        <begin position="99"/>
        <end position="132"/>
    </location>
</feature>
<feature type="compositionally biased region" description="Polar residues" evidence="1">
    <location>
        <begin position="123"/>
        <end position="132"/>
    </location>
</feature>
<comment type="caution">
    <text evidence="2">The sequence shown here is derived from an EMBL/GenBank/DDBJ whole genome shotgun (WGS) entry which is preliminary data.</text>
</comment>
<accession>A0A645DNR6</accession>
<evidence type="ECO:0000256" key="1">
    <source>
        <dbReference type="SAM" id="MobiDB-lite"/>
    </source>
</evidence>
<reference evidence="2" key="1">
    <citation type="submission" date="2019-08" db="EMBL/GenBank/DDBJ databases">
        <authorList>
            <person name="Kucharzyk K."/>
            <person name="Murdoch R.W."/>
            <person name="Higgins S."/>
            <person name="Loffler F."/>
        </authorList>
    </citation>
    <scope>NUCLEOTIDE SEQUENCE</scope>
</reference>
<protein>
    <submittedName>
        <fullName evidence="2">Uncharacterized protein</fullName>
    </submittedName>
</protein>
<organism evidence="2">
    <name type="scientific">bioreactor metagenome</name>
    <dbReference type="NCBI Taxonomy" id="1076179"/>
    <lineage>
        <taxon>unclassified sequences</taxon>
        <taxon>metagenomes</taxon>
        <taxon>ecological metagenomes</taxon>
    </lineage>
</organism>
<sequence length="132" mass="13279">MTPRTTLVASWCPKEPVSWVVASPLPVPDVSVPPGVGLADAEDAELDGLDADDPVVASSPSFNTTNEDPDEILLNSSGALGAGTPSGRVAGSTAIVYRPVPDTSSSIRPAASVVPEESPDVPLTTTSTPGTG</sequence>
<dbReference type="EMBL" id="VSSQ01037912">
    <property type="protein sequence ID" value="MPM90738.1"/>
    <property type="molecule type" value="Genomic_DNA"/>
</dbReference>